<sequence>MKKIFKAVVGGGGGGGPSKEEAAAAERAAAEANLRAQQAAQALQENFRADLSTDNIAQIAPGGEANAAGMDDDFTPQRKRNRVGGLSTQLGIGGDTWL</sequence>
<dbReference type="Proteomes" id="UP001061889">
    <property type="component" value="Segment"/>
</dbReference>
<evidence type="ECO:0000256" key="1">
    <source>
        <dbReference type="SAM" id="MobiDB-lite"/>
    </source>
</evidence>
<accession>A0A976QXZ7</accession>
<feature type="region of interest" description="Disordered" evidence="1">
    <location>
        <begin position="1"/>
        <end position="26"/>
    </location>
</feature>
<organism evidence="2 3">
    <name type="scientific">Bacteriophage Phi NF-1</name>
    <dbReference type="NCBI Taxonomy" id="2900273"/>
    <lineage>
        <taxon>Viruses</taxon>
        <taxon>Duplodnaviria</taxon>
        <taxon>Heunggongvirae</taxon>
        <taxon>Uroviricota</taxon>
        <taxon>Caudoviricetes</taxon>
        <taxon>Autographivirales</taxon>
        <taxon>Autoscriptoviridae</taxon>
        <taxon>Catalonvirus</taxon>
        <taxon>Catalonvirus NF1</taxon>
    </lineage>
</organism>
<name>A0A976QXZ7_9CAUD</name>
<evidence type="ECO:0000313" key="2">
    <source>
        <dbReference type="EMBL" id="UMO77776.1"/>
    </source>
</evidence>
<evidence type="ECO:0000313" key="3">
    <source>
        <dbReference type="Proteomes" id="UP001061889"/>
    </source>
</evidence>
<protein>
    <submittedName>
        <fullName evidence="2">Structural protein</fullName>
    </submittedName>
</protein>
<feature type="region of interest" description="Disordered" evidence="1">
    <location>
        <begin position="62"/>
        <end position="87"/>
    </location>
</feature>
<reference evidence="2" key="1">
    <citation type="submission" date="2021-11" db="EMBL/GenBank/DDBJ databases">
        <title>Phage-based biocontrol of nitrification in agricultural soil.</title>
        <authorList>
            <person name="Muniesa M."/>
            <person name="Quiros P."/>
            <person name="Salaet I."/>
        </authorList>
    </citation>
    <scope>NUCLEOTIDE SEQUENCE</scope>
</reference>
<dbReference type="EMBL" id="OL634959">
    <property type="protein sequence ID" value="UMO77776.1"/>
    <property type="molecule type" value="Genomic_DNA"/>
</dbReference>
<keyword evidence="3" id="KW-1185">Reference proteome</keyword>
<proteinExistence type="predicted"/>